<evidence type="ECO:0000313" key="7">
    <source>
        <dbReference type="EMBL" id="UYO40613.1"/>
    </source>
</evidence>
<feature type="transmembrane region" description="Helical" evidence="6">
    <location>
        <begin position="186"/>
        <end position="207"/>
    </location>
</feature>
<evidence type="ECO:0000256" key="5">
    <source>
        <dbReference type="ARBA" id="ARBA00023136"/>
    </source>
</evidence>
<dbReference type="Pfam" id="PF01810">
    <property type="entry name" value="LysE"/>
    <property type="match status" value="1"/>
</dbReference>
<evidence type="ECO:0000256" key="4">
    <source>
        <dbReference type="ARBA" id="ARBA00022989"/>
    </source>
</evidence>
<evidence type="ECO:0000256" key="1">
    <source>
        <dbReference type="ARBA" id="ARBA00004651"/>
    </source>
</evidence>
<dbReference type="GO" id="GO:0005886">
    <property type="term" value="C:plasma membrane"/>
    <property type="evidence" value="ECO:0007669"/>
    <property type="project" value="UniProtKB-SubCell"/>
</dbReference>
<keyword evidence="3 6" id="KW-0812">Transmembrane</keyword>
<proteinExistence type="predicted"/>
<protein>
    <submittedName>
        <fullName evidence="7">LysE family translocator</fullName>
    </submittedName>
</protein>
<gene>
    <name evidence="7" type="ORF">KQX62_04700</name>
</gene>
<dbReference type="PIRSF" id="PIRSF006324">
    <property type="entry name" value="LeuE"/>
    <property type="match status" value="1"/>
</dbReference>
<dbReference type="AlphaFoldDB" id="A0AAX3E0U4"/>
<dbReference type="RefSeq" id="WP_264075589.1">
    <property type="nucleotide sequence ID" value="NZ_CP076676.1"/>
</dbReference>
<feature type="transmembrane region" description="Helical" evidence="6">
    <location>
        <begin position="123"/>
        <end position="142"/>
    </location>
</feature>
<feature type="transmembrane region" description="Helical" evidence="6">
    <location>
        <begin position="75"/>
        <end position="93"/>
    </location>
</feature>
<keyword evidence="4 6" id="KW-1133">Transmembrane helix</keyword>
<evidence type="ECO:0000256" key="6">
    <source>
        <dbReference type="SAM" id="Phobius"/>
    </source>
</evidence>
<dbReference type="EMBL" id="CP076676">
    <property type="protein sequence ID" value="UYO40613.1"/>
    <property type="molecule type" value="Genomic_DNA"/>
</dbReference>
<comment type="subcellular location">
    <subcellularLocation>
        <location evidence="1">Cell membrane</location>
        <topology evidence="1">Multi-pass membrane protein</topology>
    </subcellularLocation>
</comment>
<dbReference type="InterPro" id="IPR001123">
    <property type="entry name" value="LeuE-type"/>
</dbReference>
<organism evidence="7 8">
    <name type="scientific">Rhodopseudomonas palustris</name>
    <dbReference type="NCBI Taxonomy" id="1076"/>
    <lineage>
        <taxon>Bacteria</taxon>
        <taxon>Pseudomonadati</taxon>
        <taxon>Pseudomonadota</taxon>
        <taxon>Alphaproteobacteria</taxon>
        <taxon>Hyphomicrobiales</taxon>
        <taxon>Nitrobacteraceae</taxon>
        <taxon>Rhodopseudomonas</taxon>
    </lineage>
</organism>
<evidence type="ECO:0000313" key="8">
    <source>
        <dbReference type="Proteomes" id="UP001163166"/>
    </source>
</evidence>
<dbReference type="GO" id="GO:0015171">
    <property type="term" value="F:amino acid transmembrane transporter activity"/>
    <property type="evidence" value="ECO:0007669"/>
    <property type="project" value="TreeGrafter"/>
</dbReference>
<dbReference type="PANTHER" id="PTHR30086">
    <property type="entry name" value="ARGININE EXPORTER PROTEIN ARGO"/>
    <property type="match status" value="1"/>
</dbReference>
<evidence type="ECO:0000256" key="2">
    <source>
        <dbReference type="ARBA" id="ARBA00022475"/>
    </source>
</evidence>
<keyword evidence="2" id="KW-1003">Cell membrane</keyword>
<name>A0AAX3E0U4_RHOPL</name>
<evidence type="ECO:0000256" key="3">
    <source>
        <dbReference type="ARBA" id="ARBA00022692"/>
    </source>
</evidence>
<dbReference type="PANTHER" id="PTHR30086:SF20">
    <property type="entry name" value="ARGININE EXPORTER PROTEIN ARGO-RELATED"/>
    <property type="match status" value="1"/>
</dbReference>
<keyword evidence="5 6" id="KW-0472">Membrane</keyword>
<dbReference type="Proteomes" id="UP001163166">
    <property type="component" value="Chromosome"/>
</dbReference>
<accession>A0AAX3E0U4</accession>
<reference evidence="7" key="1">
    <citation type="journal article" date="2022" name="Biol. Control">
        <title>In silico genomic analysis of Rhodopseudomonas palustris strains revealed potential biocontrol agents and crop yield enhancers.</title>
        <authorList>
            <person name="Surachat K."/>
            <person name="Kantachote D."/>
            <person name="Deachamag P."/>
            <person name="Wonglapsuwan M."/>
        </authorList>
    </citation>
    <scope>NUCLEOTIDE SEQUENCE</scope>
    <source>
        <strain evidence="7">TLS06</strain>
    </source>
</reference>
<sequence>MLGIHDFWLFVASGLLLNVTPGPDTAYIVGRGLQFGWRGGAAAALGVGTGCLVHVAAAAAGLSALLMASTLAFSVLKWVGAAYLIWLGLRMLLSKPSDFTASAGAAPTLSLGSVFRQGMLTNVLNPKVALFFLAFLPQFVAADASNKALAFLVLGLIFVVNGTLYCLVLAAFAARAADRLRRSGSVLQWINRGLGALFIALGIRVALARA</sequence>
<feature type="transmembrane region" description="Helical" evidence="6">
    <location>
        <begin position="42"/>
        <end position="68"/>
    </location>
</feature>
<feature type="transmembrane region" description="Helical" evidence="6">
    <location>
        <begin position="148"/>
        <end position="174"/>
    </location>
</feature>